<organism evidence="5 6">
    <name type="scientific">Rohdeia mirabilis</name>
    <dbReference type="NCBI Taxonomy" id="2528008"/>
    <lineage>
        <taxon>Bacteria</taxon>
        <taxon>Pseudomonadati</taxon>
        <taxon>Planctomycetota</taxon>
        <taxon>Planctomycetia</taxon>
        <taxon>Planctomycetia incertae sedis</taxon>
        <taxon>Rohdeia</taxon>
    </lineage>
</organism>
<evidence type="ECO:0000256" key="2">
    <source>
        <dbReference type="ARBA" id="ARBA00022737"/>
    </source>
</evidence>
<dbReference type="InterPro" id="IPR028994">
    <property type="entry name" value="Integrin_alpha_N"/>
</dbReference>
<dbReference type="Gene3D" id="2.130.10.130">
    <property type="entry name" value="Integrin alpha, N-terminal"/>
    <property type="match status" value="2"/>
</dbReference>
<dbReference type="SUPFAM" id="SSF50965">
    <property type="entry name" value="Galactose oxidase, central domain"/>
    <property type="match status" value="1"/>
</dbReference>
<reference evidence="5 6" key="1">
    <citation type="submission" date="2019-02" db="EMBL/GenBank/DDBJ databases">
        <title>Deep-cultivation of Planctomycetes and their phenomic and genomic characterization uncovers novel biology.</title>
        <authorList>
            <person name="Wiegand S."/>
            <person name="Jogler M."/>
            <person name="Boedeker C."/>
            <person name="Pinto D."/>
            <person name="Vollmers J."/>
            <person name="Rivas-Marin E."/>
            <person name="Kohn T."/>
            <person name="Peeters S.H."/>
            <person name="Heuer A."/>
            <person name="Rast P."/>
            <person name="Oberbeckmann S."/>
            <person name="Bunk B."/>
            <person name="Jeske O."/>
            <person name="Meyerdierks A."/>
            <person name="Storesund J.E."/>
            <person name="Kallscheuer N."/>
            <person name="Luecker S."/>
            <person name="Lage O.M."/>
            <person name="Pohl T."/>
            <person name="Merkel B.J."/>
            <person name="Hornburger P."/>
            <person name="Mueller R.-W."/>
            <person name="Bruemmer F."/>
            <person name="Labrenz M."/>
            <person name="Spormann A.M."/>
            <person name="Op den Camp H."/>
            <person name="Overmann J."/>
            <person name="Amann R."/>
            <person name="Jetten M.S.M."/>
            <person name="Mascher T."/>
            <person name="Medema M.H."/>
            <person name="Devos D.P."/>
            <person name="Kaster A.-K."/>
            <person name="Ovreas L."/>
            <person name="Rohde M."/>
            <person name="Galperin M.Y."/>
            <person name="Jogler C."/>
        </authorList>
    </citation>
    <scope>NUCLEOTIDE SEQUENCE [LARGE SCALE GENOMIC DNA]</scope>
    <source>
        <strain evidence="5 6">Pla163</strain>
    </source>
</reference>
<evidence type="ECO:0000256" key="1">
    <source>
        <dbReference type="ARBA" id="ARBA00022729"/>
    </source>
</evidence>
<dbReference type="PANTHER" id="PTHR36220">
    <property type="entry name" value="UNNAMED PRODUCT"/>
    <property type="match status" value="1"/>
</dbReference>
<accession>A0A518CUY5</accession>
<dbReference type="InterPro" id="IPR011043">
    <property type="entry name" value="Gal_Oxase/kelch_b-propeller"/>
</dbReference>
<feature type="chain" id="PRO_5022087257" description="FG-GAP repeat protein" evidence="4">
    <location>
        <begin position="25"/>
        <end position="537"/>
    </location>
</feature>
<dbReference type="EMBL" id="CP036290">
    <property type="protein sequence ID" value="QDU83035.1"/>
    <property type="molecule type" value="Genomic_DNA"/>
</dbReference>
<evidence type="ECO:0000256" key="4">
    <source>
        <dbReference type="SAM" id="SignalP"/>
    </source>
</evidence>
<dbReference type="Pfam" id="PF14312">
    <property type="entry name" value="FG-GAP_2"/>
    <property type="match status" value="4"/>
</dbReference>
<evidence type="ECO:0000256" key="3">
    <source>
        <dbReference type="ARBA" id="ARBA00023180"/>
    </source>
</evidence>
<sequence precursor="true">MKTHGLLVRAALLALLFAPLSANARAQTANEDAFALAPTPAPPGFGNAIDLDGDRLAVGALGGLTAGFNSGEARIYERQPDGSWSDAATLIPTALLPGDFFGQDVAVDGDHFIGGAPGDDSNGNSAGAAYMFERRTDGTWLEVATLRPSDALPGDTFGHRVALDGGRAVVAASRSTLFPLGRAVFVFDRQPDGTWLEVAKLMNSDAVPNDGFGAAVALDGDRIVVGAPDLPNGAPGPGAMYVFERQQNGTWNQVQRVQGNVTASSGLGSSIALEGDLAAISGLGGVEQVEVMTRDAGGTWSSVQVLDPPDGVPFANFGNALAIDGTTIVVGASLDDTVGGNSGSIHVYEPDGSGSWYHSVELTRGSAAPDDFFGFDVAASAGRFAGGLGSGGSDVDVALFDRATLYHGTSSVSGASGGTHDLLLRAGPARAGDAYALLGSMSGTAPGTTDPVSGFTLPLVFDAYTDLIVNTGGRGVLSPWQGVLDGNGAADATLVVPPAIDPALVGLALHHAYFTVKFTPDFNVTSASNAVRVDLAP</sequence>
<dbReference type="PANTHER" id="PTHR36220:SF1">
    <property type="entry name" value="GAMMA TUBULIN COMPLEX COMPONENT C-TERMINAL DOMAIN-CONTAINING PROTEIN"/>
    <property type="match status" value="1"/>
</dbReference>
<gene>
    <name evidence="5" type="ORF">Pla163_01310</name>
</gene>
<dbReference type="InterPro" id="IPR013517">
    <property type="entry name" value="FG-GAP"/>
</dbReference>
<keyword evidence="2" id="KW-0677">Repeat</keyword>
<evidence type="ECO:0008006" key="7">
    <source>
        <dbReference type="Google" id="ProtNLM"/>
    </source>
</evidence>
<keyword evidence="3" id="KW-0325">Glycoprotein</keyword>
<evidence type="ECO:0000313" key="5">
    <source>
        <dbReference type="EMBL" id="QDU83035.1"/>
    </source>
</evidence>
<dbReference type="OrthoDB" id="291134at2"/>
<feature type="signal peptide" evidence="4">
    <location>
        <begin position="1"/>
        <end position="24"/>
    </location>
</feature>
<dbReference type="AlphaFoldDB" id="A0A518CUY5"/>
<proteinExistence type="predicted"/>
<dbReference type="RefSeq" id="WP_145182015.1">
    <property type="nucleotide sequence ID" value="NZ_CP036290.1"/>
</dbReference>
<protein>
    <recommendedName>
        <fullName evidence="7">FG-GAP repeat protein</fullName>
    </recommendedName>
</protein>
<name>A0A518CUY5_9BACT</name>
<dbReference type="SMART" id="SM00191">
    <property type="entry name" value="Int_alpha"/>
    <property type="match status" value="3"/>
</dbReference>
<dbReference type="Proteomes" id="UP000319342">
    <property type="component" value="Chromosome"/>
</dbReference>
<keyword evidence="6" id="KW-1185">Reference proteome</keyword>
<evidence type="ECO:0000313" key="6">
    <source>
        <dbReference type="Proteomes" id="UP000319342"/>
    </source>
</evidence>
<dbReference type="InterPro" id="IPR013519">
    <property type="entry name" value="Int_alpha_beta-p"/>
</dbReference>
<keyword evidence="1 4" id="KW-0732">Signal</keyword>